<dbReference type="AlphaFoldDB" id="A0A521G4W5"/>
<keyword evidence="2" id="KW-1185">Reference proteome</keyword>
<organism evidence="1 2">
    <name type="scientific">Candidatus Electronema aureum</name>
    <dbReference type="NCBI Taxonomy" id="2005002"/>
    <lineage>
        <taxon>Bacteria</taxon>
        <taxon>Pseudomonadati</taxon>
        <taxon>Thermodesulfobacteriota</taxon>
        <taxon>Desulfobulbia</taxon>
        <taxon>Desulfobulbales</taxon>
        <taxon>Desulfobulbaceae</taxon>
        <taxon>Candidatus Electronema</taxon>
    </lineage>
</organism>
<dbReference type="InterPro" id="IPR029033">
    <property type="entry name" value="His_PPase_superfam"/>
</dbReference>
<evidence type="ECO:0000313" key="1">
    <source>
        <dbReference type="EMBL" id="TAA76067.1"/>
    </source>
</evidence>
<dbReference type="Gene3D" id="3.40.50.1240">
    <property type="entry name" value="Phosphoglycerate mutase-like"/>
    <property type="match status" value="1"/>
</dbReference>
<evidence type="ECO:0000313" key="2">
    <source>
        <dbReference type="Proteomes" id="UP000316238"/>
    </source>
</evidence>
<accession>A0A521G4W5</accession>
<keyword evidence="1" id="KW-0378">Hydrolase</keyword>
<dbReference type="Pfam" id="PF00300">
    <property type="entry name" value="His_Phos_1"/>
    <property type="match status" value="1"/>
</dbReference>
<dbReference type="CDD" id="cd07067">
    <property type="entry name" value="HP_PGM_like"/>
    <property type="match status" value="1"/>
</dbReference>
<dbReference type="InterPro" id="IPR050275">
    <property type="entry name" value="PGM_Phosphatase"/>
</dbReference>
<dbReference type="SMART" id="SM00855">
    <property type="entry name" value="PGAM"/>
    <property type="match status" value="1"/>
</dbReference>
<dbReference type="Proteomes" id="UP000316238">
    <property type="component" value="Unassembled WGS sequence"/>
</dbReference>
<dbReference type="EC" id="3.1.3.73" evidence="1"/>
<dbReference type="InterPro" id="IPR013078">
    <property type="entry name" value="His_Pase_superF_clade-1"/>
</dbReference>
<dbReference type="SUPFAM" id="SSF53254">
    <property type="entry name" value="Phosphoglycerate mutase-like"/>
    <property type="match status" value="1"/>
</dbReference>
<dbReference type="PANTHER" id="PTHR48100">
    <property type="entry name" value="BROAD-SPECIFICITY PHOSPHATASE YOR283W-RELATED"/>
    <property type="match status" value="1"/>
</dbReference>
<comment type="caution">
    <text evidence="1">The sequence shown here is derived from an EMBL/GenBank/DDBJ whole genome shotgun (WGS) entry which is preliminary data.</text>
</comment>
<name>A0A521G4W5_9BACT</name>
<protein>
    <submittedName>
        <fullName evidence="1">Alpha-ribazole phosphatase</fullName>
        <ecNumber evidence="1">3.1.3.73</ecNumber>
    </submittedName>
</protein>
<dbReference type="GO" id="GO:0043755">
    <property type="term" value="F:alpha-ribazole phosphatase activity"/>
    <property type="evidence" value="ECO:0007669"/>
    <property type="project" value="UniProtKB-EC"/>
</dbReference>
<reference evidence="1" key="1">
    <citation type="submission" date="2017-07" db="EMBL/GenBank/DDBJ databases">
        <title>The cable genome - Insights into the physiology and evolution of filamentous bacteria capable of sulfide oxidation via long distance electron transfer.</title>
        <authorList>
            <person name="Thorup C."/>
            <person name="Bjerg J.T."/>
            <person name="Schreiber L."/>
            <person name="Nielsen L.P."/>
            <person name="Kjeldsen K.U."/>
            <person name="Boesen T."/>
            <person name="Boggild A."/>
            <person name="Meysman F."/>
            <person name="Geelhoed J."/>
            <person name="Schramm A."/>
        </authorList>
    </citation>
    <scope>NUCLEOTIDE SEQUENCE [LARGE SCALE GENOMIC DNA]</scope>
    <source>
        <strain evidence="1">GS</strain>
    </source>
</reference>
<proteinExistence type="predicted"/>
<sequence length="198" mass="22098">MSQKKFTRLYLLRHGATTAAQGCLVGSTDLPLSGHGLSRLTSLLPHFQQVEHWQCSPLRRTRQTLEQLRQQGCSINNPVYDQRLREIDFGRWEMKTFAEIATGDSARIEDWQRYTDFVFPGGEAVADFVRRTDEILHMFTVMGGNIGVVTHGGVIRTMICLALGVPIRNYLLFDVQPASLTIVDVFSSGGGVLCGLNL</sequence>
<gene>
    <name evidence="1" type="ORF">CDV28_102195</name>
</gene>
<dbReference type="EMBL" id="NQJD01000002">
    <property type="protein sequence ID" value="TAA76067.1"/>
    <property type="molecule type" value="Genomic_DNA"/>
</dbReference>